<evidence type="ECO:0000313" key="3">
    <source>
        <dbReference type="EMBL" id="CAR48014.1"/>
    </source>
</evidence>
<reference evidence="1" key="1">
    <citation type="submission" date="2000-04" db="EMBL/GenBank/DDBJ databases">
        <title>Genetic organisation and sequence of the LEE II locus in Shiga toxin-producing Escherichia coli.</title>
        <authorList>
            <person name="Benkel P."/>
            <person name="Chakraborty T."/>
        </authorList>
    </citation>
    <scope>NUCLEOTIDE SEQUENCE</scope>
    <source>
        <strain evidence="1">413/89-1</strain>
    </source>
</reference>
<reference evidence="3" key="5">
    <citation type="thesis" date="2006" institute="Department of Biology" country="University of Muenster, Muenster, Germany">
        <title>Plastizitaet bakterieller Genome: Praevalenz bedeutender Virulenzfaktoren intestinalpathogener Escherichia coli.</title>
        <authorList>
            <person name="Mueller D."/>
        </authorList>
    </citation>
    <scope>NUCLEOTIDE SEQUENCE</scope>
    <source>
        <strain evidence="3">B6</strain>
    </source>
</reference>
<dbReference type="GO" id="GO:0016853">
    <property type="term" value="F:isomerase activity"/>
    <property type="evidence" value="ECO:0007669"/>
    <property type="project" value="UniProtKB-KW"/>
</dbReference>
<dbReference type="EMBL" id="AJ277443">
    <property type="protein sequence ID" value="CAC81891.1"/>
    <property type="molecule type" value="Genomic_DNA"/>
</dbReference>
<reference evidence="3" key="6">
    <citation type="journal article" date="2009" name="Infect. Immun.">
        <title>Comparative analysis of the locus of enterocyte effacement and its flanking regions.</title>
        <authorList>
            <person name="Muller D."/>
            <person name="Benz I."/>
            <person name="Liebchen A."/>
            <person name="Gallitz I."/>
            <person name="Karch H."/>
            <person name="Schmidt M.A."/>
        </authorList>
    </citation>
    <scope>NUCLEOTIDE SEQUENCE</scope>
    <source>
        <strain evidence="3">B6</strain>
    </source>
</reference>
<organism evidence="1">
    <name type="scientific">Escherichia coli</name>
    <dbReference type="NCBI Taxonomy" id="562"/>
    <lineage>
        <taxon>Bacteria</taxon>
        <taxon>Pseudomonadati</taxon>
        <taxon>Pseudomonadota</taxon>
        <taxon>Gammaproteobacteria</taxon>
        <taxon>Enterobacterales</taxon>
        <taxon>Enterobacteriaceae</taxon>
        <taxon>Escherichia</taxon>
    </lineage>
</organism>
<protein>
    <submittedName>
        <fullName evidence="1">ST53 protein</fullName>
    </submittedName>
</protein>
<evidence type="ECO:0000313" key="1">
    <source>
        <dbReference type="EMBL" id="CAC81891.1"/>
    </source>
</evidence>
<name>Q8VNR2_ECOLX</name>
<accession>Q8VNR2</accession>
<reference evidence="2" key="2">
    <citation type="journal article" date="2001" name="FEMS Microbiol. Lett.">
        <title>Identification of a new pathogenicity island inserted in the pheV tRNA gene of the bovine Shiga toxin-producing E. coli strain RW1374 (O103:H2) harboring a locus of enterocyte effacement that is flanked by intact insertion elements.</title>
        <authorList>
            <person name="Jores J."/>
            <person name="Rumer L."/>
            <person name="Kiessling S."/>
            <person name="Kaper J.B."/>
            <person name="Wieler L.H."/>
        </authorList>
    </citation>
    <scope>NUCLEOTIDE SEQUENCE</scope>
    <source>
        <strain evidence="2">RW1374</strain>
    </source>
</reference>
<gene>
    <name evidence="1" type="primary">st53</name>
</gene>
<dbReference type="GO" id="GO:0051213">
    <property type="term" value="F:dioxygenase activity"/>
    <property type="evidence" value="ECO:0007669"/>
    <property type="project" value="UniProtKB-KW"/>
</dbReference>
<reference evidence="2" key="4">
    <citation type="journal article" date="2005" name="Int. J. Med. Microbiol.">
        <title>Description of a 111-kb pathogenicity island (PAI) encoding various virulence features in the enterohemorrhagic E. coli (EHEC) strain RW1374 (O103:H2) and detection of a similar PAI in other EHEC strains of serotype 0103:H2.</title>
        <authorList>
            <person name="Jores J."/>
            <person name="Wagner S.K."/>
            <person name="Rumer L."/>
            <person name="Eichberg J."/>
            <person name="Laturnus C."/>
            <person name="Kirsch P."/>
            <person name="Schierack P."/>
            <person name="Tschaepe H."/>
            <person name="Wieler L.H."/>
        </authorList>
    </citation>
    <scope>NUCLEOTIDE SEQUENCE</scope>
    <source>
        <strain evidence="2">RW1374</strain>
    </source>
</reference>
<proteinExistence type="predicted"/>
<reference evidence="2" key="3">
    <citation type="journal article" date="2003" name="Int. J. Med. Microbiol.">
        <title>Dissemination of pheU- and pheV-located genomic islands among enteropathogenic (EPEC) and enterohemorrhagic (EHEC) E. coli and their possible role in the horizontal transfer of the locus of enterocyte effacement (LEE).</title>
        <authorList>
            <person name="Rumer L."/>
            <person name="Jores J."/>
            <person name="Kirsch P."/>
            <person name="Cavignac Y."/>
            <person name="Zehmke K."/>
            <person name="Wieler L.H."/>
        </authorList>
    </citation>
    <scope>NUCLEOTIDE SEQUENCE</scope>
    <source>
        <strain evidence="2">RW1374</strain>
    </source>
</reference>
<dbReference type="EMBL" id="FM201463">
    <property type="protein sequence ID" value="CAR48014.1"/>
    <property type="molecule type" value="Genomic_DNA"/>
</dbReference>
<keyword evidence="2" id="KW-0413">Isomerase</keyword>
<keyword evidence="2" id="KW-0223">Dioxygenase</keyword>
<sequence>MSVAGSRRGRSLLVSADIRKSGECRRCATYRQPLRATLADRGIPQSVEKWWYMCGIAANADPG</sequence>
<keyword evidence="2" id="KW-0560">Oxidoreductase</keyword>
<evidence type="ECO:0000313" key="2">
    <source>
        <dbReference type="EMBL" id="CAI43810.1"/>
    </source>
</evidence>
<dbReference type="AlphaFoldDB" id="Q8VNR2"/>
<dbReference type="EMBL" id="AJ303141">
    <property type="protein sequence ID" value="CAI43810.1"/>
    <property type="molecule type" value="Genomic_DNA"/>
</dbReference>